<proteinExistence type="predicted"/>
<evidence type="ECO:0000313" key="1">
    <source>
        <dbReference type="EMBL" id="ABE30765.1"/>
    </source>
</evidence>
<dbReference type="KEGG" id="bxe:Bxe_A2204"/>
<name>Q13YS4_PARXL</name>
<keyword evidence="2" id="KW-1185">Reference proteome</keyword>
<gene>
    <name evidence="1" type="ORF">Bxe_A2204</name>
</gene>
<protein>
    <submittedName>
        <fullName evidence="1">Uncharacterized protein</fullName>
    </submittedName>
</protein>
<sequence>MRYRYTRDRALIRQPLIRQSTLAIRNHLSHKPGLRIEFIRIQNLLDRISGPIGLDKLRMPPRNLNRGGGELRNTQPVGLARAAVEPFMRGLHMKRRVGPILIQVISAKTSACEPAQQLQTVTWTQMMAYITHGDARCCKLRSGEDGEPPSSAFIEQYHAQFKRGNS</sequence>
<dbReference type="AlphaFoldDB" id="Q13YS4"/>
<accession>Q13YS4</accession>
<dbReference type="Proteomes" id="UP000001817">
    <property type="component" value="Chromosome 1"/>
</dbReference>
<reference evidence="1 2" key="1">
    <citation type="journal article" date="2006" name="Proc. Natl. Acad. Sci. U.S.A.">
        <title>Burkholderia xenovorans LB400 harbors a multi-replicon, 9.73-Mbp genome shaped for versatility.</title>
        <authorList>
            <person name="Chain P.S."/>
            <person name="Denef V.J."/>
            <person name="Konstantinidis K.T."/>
            <person name="Vergez L.M."/>
            <person name="Agullo L."/>
            <person name="Reyes V.L."/>
            <person name="Hauser L."/>
            <person name="Cordova M."/>
            <person name="Gomez L."/>
            <person name="Gonzalez M."/>
            <person name="Land M."/>
            <person name="Lao V."/>
            <person name="Larimer F."/>
            <person name="LiPuma J.J."/>
            <person name="Mahenthiralingam E."/>
            <person name="Malfatti S.A."/>
            <person name="Marx C.J."/>
            <person name="Parnell J.J."/>
            <person name="Ramette A."/>
            <person name="Richardson P."/>
            <person name="Seeger M."/>
            <person name="Smith D."/>
            <person name="Spilker T."/>
            <person name="Sul W.J."/>
            <person name="Tsoi T.V."/>
            <person name="Ulrich L.E."/>
            <person name="Zhulin I.B."/>
            <person name="Tiedje J.M."/>
        </authorList>
    </citation>
    <scope>NUCLEOTIDE SEQUENCE [LARGE SCALE GENOMIC DNA]</scope>
    <source>
        <strain evidence="1 2">LB400</strain>
    </source>
</reference>
<evidence type="ECO:0000313" key="2">
    <source>
        <dbReference type="Proteomes" id="UP000001817"/>
    </source>
</evidence>
<organism evidence="1 2">
    <name type="scientific">Paraburkholderia xenovorans (strain LB400)</name>
    <dbReference type="NCBI Taxonomy" id="266265"/>
    <lineage>
        <taxon>Bacteria</taxon>
        <taxon>Pseudomonadati</taxon>
        <taxon>Pseudomonadota</taxon>
        <taxon>Betaproteobacteria</taxon>
        <taxon>Burkholderiales</taxon>
        <taxon>Burkholderiaceae</taxon>
        <taxon>Paraburkholderia</taxon>
    </lineage>
</organism>
<dbReference type="EMBL" id="CP000270">
    <property type="protein sequence ID" value="ABE30765.1"/>
    <property type="molecule type" value="Genomic_DNA"/>
</dbReference>